<reference evidence="1 2" key="1">
    <citation type="submission" date="2015-09" db="EMBL/GenBank/DDBJ databases">
        <title>Genome sequence of Oxobacter pfennigii DSM 3222.</title>
        <authorList>
            <person name="Poehlein A."/>
            <person name="Bengelsdorf F.R."/>
            <person name="Schiel-Bengelsdorf B."/>
            <person name="Duerre P."/>
            <person name="Daniel R."/>
        </authorList>
    </citation>
    <scope>NUCLEOTIDE SEQUENCE [LARGE SCALE GENOMIC DNA]</scope>
    <source>
        <strain evidence="1 2">DSM 3222</strain>
    </source>
</reference>
<sequence length="420" mass="46047">MHLEKRYVDVHKVVFDEKTFVERGVLHVCKNELIDIAMDFHFESIDFELAHPGESCRLSYVCDCIQPMYKLDGASTFPGIVDEIKRVGTGASVILRGVSVTEVMTQPTVSVSTLDMSGPGAEESFVLPKLVHICMLAKIAPDSQKDAYLNAINIASKKVAKYIAQCAKDCIPDEVEAFELKKEGLENLPRVAYIFQVFSHAPVTDTVYYGDGCATMLPTVVHPNEILDGALVFRDYYSTSNVSPTYFFQNHPVIRELMGRHGKDLNFAGVIISNTPAEVVNKNRNAMMCAGLAKNVINADCAIITKMGGGHPQIDTGLNCDYCEELGVKTVLLLTEFLSAQSPIDELVLFSTENANAMVTNGCLVHVDLPKVDRVIGQTTIPNRATNSAIDVHGPLTLLTSAIRESMSQIGYTNRSSVVY</sequence>
<dbReference type="AlphaFoldDB" id="A0A0P8YX49"/>
<dbReference type="Pfam" id="PF09338">
    <property type="entry name" value="Gly_reductase"/>
    <property type="match status" value="1"/>
</dbReference>
<comment type="caution">
    <text evidence="1">The sequence shown here is derived from an EMBL/GenBank/DDBJ whole genome shotgun (WGS) entry which is preliminary data.</text>
</comment>
<gene>
    <name evidence="1" type="primary">grdI_2</name>
    <name evidence="1" type="ORF">OXPF_24670</name>
</gene>
<accession>A0A0P8YX49</accession>
<dbReference type="InterPro" id="IPR015417">
    <property type="entry name" value="Gly_reductase_pB_sua/b"/>
</dbReference>
<dbReference type="OrthoDB" id="5808629at2"/>
<proteinExistence type="predicted"/>
<evidence type="ECO:0000313" key="1">
    <source>
        <dbReference type="EMBL" id="KPU44298.1"/>
    </source>
</evidence>
<dbReference type="STRING" id="36849.OXPF_24670"/>
<dbReference type="EC" id="1.21.4.2" evidence="1"/>
<keyword evidence="2" id="KW-1185">Reference proteome</keyword>
<dbReference type="Proteomes" id="UP000050326">
    <property type="component" value="Unassembled WGS sequence"/>
</dbReference>
<keyword evidence="1" id="KW-0560">Oxidoreductase</keyword>
<protein>
    <submittedName>
        <fullName evidence="1">Betain reductase complex component B subunit alpha and beta</fullName>
        <ecNumber evidence="1">1.21.4.2</ecNumber>
    </submittedName>
</protein>
<dbReference type="EMBL" id="LKET01000032">
    <property type="protein sequence ID" value="KPU44298.1"/>
    <property type="molecule type" value="Genomic_DNA"/>
</dbReference>
<dbReference type="GO" id="GO:0030699">
    <property type="term" value="F:glycine reductase activity"/>
    <property type="evidence" value="ECO:0007669"/>
    <property type="project" value="UniProtKB-EC"/>
</dbReference>
<name>A0A0P8YX49_9CLOT</name>
<evidence type="ECO:0000313" key="2">
    <source>
        <dbReference type="Proteomes" id="UP000050326"/>
    </source>
</evidence>
<organism evidence="1 2">
    <name type="scientific">Oxobacter pfennigii</name>
    <dbReference type="NCBI Taxonomy" id="36849"/>
    <lineage>
        <taxon>Bacteria</taxon>
        <taxon>Bacillati</taxon>
        <taxon>Bacillota</taxon>
        <taxon>Clostridia</taxon>
        <taxon>Eubacteriales</taxon>
        <taxon>Clostridiaceae</taxon>
        <taxon>Oxobacter</taxon>
    </lineage>
</organism>
<dbReference type="RefSeq" id="WP_054875481.1">
    <property type="nucleotide sequence ID" value="NZ_LKET01000032.1"/>
</dbReference>